<dbReference type="Pfam" id="PF00849">
    <property type="entry name" value="PseudoU_synth_2"/>
    <property type="match status" value="1"/>
</dbReference>
<dbReference type="PANTHER" id="PTHR21600:SF44">
    <property type="entry name" value="RIBOSOMAL LARGE SUBUNIT PSEUDOURIDINE SYNTHASE D"/>
    <property type="match status" value="1"/>
</dbReference>
<evidence type="ECO:0000256" key="6">
    <source>
        <dbReference type="RuleBase" id="RU362028"/>
    </source>
</evidence>
<dbReference type="GO" id="GO:0140098">
    <property type="term" value="F:catalytic activity, acting on RNA"/>
    <property type="evidence" value="ECO:0007669"/>
    <property type="project" value="UniProtKB-ARBA"/>
</dbReference>
<dbReference type="InterPro" id="IPR036986">
    <property type="entry name" value="S4_RNA-bd_sf"/>
</dbReference>
<dbReference type="NCBIfam" id="TIGR00005">
    <property type="entry name" value="rluA_subfam"/>
    <property type="match status" value="1"/>
</dbReference>
<dbReference type="AlphaFoldDB" id="A0A0L6ZE51"/>
<evidence type="ECO:0000256" key="1">
    <source>
        <dbReference type="ARBA" id="ARBA00000073"/>
    </source>
</evidence>
<evidence type="ECO:0000256" key="4">
    <source>
        <dbReference type="PIRSR" id="PIRSR606225-1"/>
    </source>
</evidence>
<dbReference type="SUPFAM" id="SSF55120">
    <property type="entry name" value="Pseudouridine synthase"/>
    <property type="match status" value="1"/>
</dbReference>
<dbReference type="STRING" id="36844.SAMN04488501_107135"/>
<keyword evidence="9" id="KW-1185">Reference proteome</keyword>
<dbReference type="FunFam" id="3.30.2350.10:FF:000005">
    <property type="entry name" value="Pseudouridine synthase"/>
    <property type="match status" value="1"/>
</dbReference>
<organism evidence="8 9">
    <name type="scientific">Clostridium homopropionicum DSM 5847</name>
    <dbReference type="NCBI Taxonomy" id="1121318"/>
    <lineage>
        <taxon>Bacteria</taxon>
        <taxon>Bacillati</taxon>
        <taxon>Bacillota</taxon>
        <taxon>Clostridia</taxon>
        <taxon>Eubacteriales</taxon>
        <taxon>Clostridiaceae</taxon>
        <taxon>Clostridium</taxon>
    </lineage>
</organism>
<dbReference type="RefSeq" id="WP_052219988.1">
    <property type="nucleotide sequence ID" value="NZ_LHUR01000010.1"/>
</dbReference>
<dbReference type="EC" id="5.4.99.-" evidence="6"/>
<sequence length="301" mass="34827">MSNKDNTLRFIVSEKENGFKLKEYLKITAQLSSRFVTKAVKEDRIRVNHQKLTLSYVLKAGDIIDIKINREEHQDIIPEKIDLNIIYEDEDIIVVDKPNGMVVHPTKRHLNGTLANGLLYYFQEKGSNNIVRLVNRLDMDTSGLILVAKNSYSHMSLSRDMVKDEFVKSYLAIVHENIKEENGIIDKPIYRVGEGTIKRIIDERGQRSITKYEVVESFKEADLVKLTLLTGRTHQIRVHLSSIGHPIYGDALYGQEEKEYITRQALHAYRLEFPHPTTDKIIKLESNIPKDMRDLIDKLKK</sequence>
<dbReference type="SUPFAM" id="SSF55174">
    <property type="entry name" value="Alpha-L RNA-binding motif"/>
    <property type="match status" value="1"/>
</dbReference>
<keyword evidence="5" id="KW-0694">RNA-binding</keyword>
<reference evidence="9" key="1">
    <citation type="submission" date="2015-08" db="EMBL/GenBank/DDBJ databases">
        <title>Genome sequence of the strict anaerobe Clostridium homopropionicum LuHBu1 (DSM 5847T).</title>
        <authorList>
            <person name="Poehlein A."/>
            <person name="Beck M."/>
            <person name="Schiel-Bengelsdorf B."/>
            <person name="Bengelsdorf F.R."/>
            <person name="Daniel R."/>
            <person name="Duerre P."/>
        </authorList>
    </citation>
    <scope>NUCLEOTIDE SEQUENCE [LARGE SCALE GENOMIC DNA]</scope>
    <source>
        <strain evidence="9">DSM 5847</strain>
    </source>
</reference>
<dbReference type="EMBL" id="LHUR01000010">
    <property type="protein sequence ID" value="KOA21259.1"/>
    <property type="molecule type" value="Genomic_DNA"/>
</dbReference>
<gene>
    <name evidence="8" type="primary">rluD_1</name>
    <name evidence="8" type="ORF">CLHOM_03890</name>
</gene>
<dbReference type="InterPro" id="IPR050188">
    <property type="entry name" value="RluA_PseudoU_synthase"/>
</dbReference>
<evidence type="ECO:0000259" key="7">
    <source>
        <dbReference type="Pfam" id="PF00849"/>
    </source>
</evidence>
<dbReference type="InterPro" id="IPR020103">
    <property type="entry name" value="PsdUridine_synth_cat_dom_sf"/>
</dbReference>
<dbReference type="InterPro" id="IPR006224">
    <property type="entry name" value="PsdUridine_synth_RluA-like_CS"/>
</dbReference>
<dbReference type="Proteomes" id="UP000037043">
    <property type="component" value="Unassembled WGS sequence"/>
</dbReference>
<proteinExistence type="inferred from homology"/>
<dbReference type="Gene3D" id="3.10.290.10">
    <property type="entry name" value="RNA-binding S4 domain"/>
    <property type="match status" value="1"/>
</dbReference>
<evidence type="ECO:0000256" key="2">
    <source>
        <dbReference type="ARBA" id="ARBA00010876"/>
    </source>
</evidence>
<dbReference type="GO" id="GO:0000455">
    <property type="term" value="P:enzyme-directed rRNA pseudouridine synthesis"/>
    <property type="evidence" value="ECO:0007669"/>
    <property type="project" value="TreeGrafter"/>
</dbReference>
<keyword evidence="3 6" id="KW-0413">Isomerase</keyword>
<dbReference type="PROSITE" id="PS01129">
    <property type="entry name" value="PSI_RLU"/>
    <property type="match status" value="1"/>
</dbReference>
<dbReference type="PROSITE" id="PS50889">
    <property type="entry name" value="S4"/>
    <property type="match status" value="1"/>
</dbReference>
<dbReference type="InterPro" id="IPR006225">
    <property type="entry name" value="PsdUridine_synth_RluC/D"/>
</dbReference>
<dbReference type="GO" id="GO:0003723">
    <property type="term" value="F:RNA binding"/>
    <property type="evidence" value="ECO:0007669"/>
    <property type="project" value="UniProtKB-KW"/>
</dbReference>
<comment type="caution">
    <text evidence="8">The sequence shown here is derived from an EMBL/GenBank/DDBJ whole genome shotgun (WGS) entry which is preliminary data.</text>
</comment>
<comment type="similarity">
    <text evidence="2 6">Belongs to the pseudouridine synthase RluA family.</text>
</comment>
<protein>
    <recommendedName>
        <fullName evidence="6">Pseudouridine synthase</fullName>
        <ecNumber evidence="6">5.4.99.-</ecNumber>
    </recommendedName>
</protein>
<comment type="catalytic activity">
    <reaction evidence="1 6">
        <text>a uridine in RNA = a pseudouridine in RNA</text>
        <dbReference type="Rhea" id="RHEA:48348"/>
        <dbReference type="Rhea" id="RHEA-COMP:12068"/>
        <dbReference type="Rhea" id="RHEA-COMP:12069"/>
        <dbReference type="ChEBI" id="CHEBI:65314"/>
        <dbReference type="ChEBI" id="CHEBI:65315"/>
    </reaction>
</comment>
<evidence type="ECO:0000256" key="3">
    <source>
        <dbReference type="ARBA" id="ARBA00023235"/>
    </source>
</evidence>
<dbReference type="GO" id="GO:0009982">
    <property type="term" value="F:pseudouridine synthase activity"/>
    <property type="evidence" value="ECO:0007669"/>
    <property type="project" value="InterPro"/>
</dbReference>
<evidence type="ECO:0000313" key="9">
    <source>
        <dbReference type="Proteomes" id="UP000037043"/>
    </source>
</evidence>
<dbReference type="InterPro" id="IPR006145">
    <property type="entry name" value="PsdUridine_synth_RsuA/RluA"/>
</dbReference>
<feature type="active site" evidence="4">
    <location>
        <position position="138"/>
    </location>
</feature>
<dbReference type="Gene3D" id="3.30.2350.10">
    <property type="entry name" value="Pseudouridine synthase"/>
    <property type="match status" value="1"/>
</dbReference>
<evidence type="ECO:0000256" key="5">
    <source>
        <dbReference type="PROSITE-ProRule" id="PRU00182"/>
    </source>
</evidence>
<comment type="function">
    <text evidence="6">Responsible for synthesis of pseudouridine from uracil.</text>
</comment>
<feature type="domain" description="Pseudouridine synthase RsuA/RluA-like" evidence="7">
    <location>
        <begin position="91"/>
        <end position="242"/>
    </location>
</feature>
<dbReference type="CDD" id="cd02869">
    <property type="entry name" value="PseudoU_synth_RluA_like"/>
    <property type="match status" value="1"/>
</dbReference>
<name>A0A0L6ZE51_9CLOT</name>
<accession>A0A0L6ZE51</accession>
<evidence type="ECO:0000313" key="8">
    <source>
        <dbReference type="EMBL" id="KOA21259.1"/>
    </source>
</evidence>
<dbReference type="PANTHER" id="PTHR21600">
    <property type="entry name" value="MITOCHONDRIAL RNA PSEUDOURIDINE SYNTHASE"/>
    <property type="match status" value="1"/>
</dbReference>
<dbReference type="PATRIC" id="fig|1121318.3.peg.394"/>